<dbReference type="Proteomes" id="UP000255355">
    <property type="component" value="Unassembled WGS sequence"/>
</dbReference>
<sequence length="172" mass="19013">MSGRIGPEEFPDLMDDIQDTLETIARLQRERTALVGKASVRRGRVSAVVNADSVLVDLKFGRDVEELEYPDLARAVIEAVQEASADVNRKSRELMSPLDEQRARLPKLSDMVPGMPDLREQVPPPERAPVTKPGAQEIFGAADDAGRPMTFDNVEVVEKRDSRESGITDSGW</sequence>
<evidence type="ECO:0000256" key="1">
    <source>
        <dbReference type="SAM" id="MobiDB-lite"/>
    </source>
</evidence>
<gene>
    <name evidence="2" type="ORF">DFR68_11219</name>
</gene>
<accession>A0A370GQW7</accession>
<dbReference type="RefSeq" id="WP_068031149.1">
    <property type="nucleotide sequence ID" value="NZ_QQAZ01000012.1"/>
</dbReference>
<dbReference type="Gene3D" id="3.30.1310.10">
    <property type="entry name" value="Nucleoid-associated protein YbaB-like domain"/>
    <property type="match status" value="1"/>
</dbReference>
<dbReference type="AlphaFoldDB" id="A0A370GQW7"/>
<protein>
    <submittedName>
        <fullName evidence="2">YbaB/EbfC DNA-binding family protein</fullName>
    </submittedName>
</protein>
<dbReference type="STRING" id="1210089.GCA_001613165_07413"/>
<feature type="compositionally biased region" description="Basic and acidic residues" evidence="1">
    <location>
        <begin position="87"/>
        <end position="103"/>
    </location>
</feature>
<dbReference type="SUPFAM" id="SSF82607">
    <property type="entry name" value="YbaB-like"/>
    <property type="match status" value="1"/>
</dbReference>
<organism evidence="2 3">
    <name type="scientific">Nocardia mexicana</name>
    <dbReference type="NCBI Taxonomy" id="279262"/>
    <lineage>
        <taxon>Bacteria</taxon>
        <taxon>Bacillati</taxon>
        <taxon>Actinomycetota</taxon>
        <taxon>Actinomycetes</taxon>
        <taxon>Mycobacteriales</taxon>
        <taxon>Nocardiaceae</taxon>
        <taxon>Nocardia</taxon>
    </lineage>
</organism>
<keyword evidence="3" id="KW-1185">Reference proteome</keyword>
<dbReference type="InterPro" id="IPR036894">
    <property type="entry name" value="YbaB-like_sf"/>
</dbReference>
<feature type="region of interest" description="Disordered" evidence="1">
    <location>
        <begin position="86"/>
        <end position="132"/>
    </location>
</feature>
<comment type="caution">
    <text evidence="2">The sequence shown here is derived from an EMBL/GenBank/DDBJ whole genome shotgun (WGS) entry which is preliminary data.</text>
</comment>
<dbReference type="InterPro" id="IPR004401">
    <property type="entry name" value="YbaB/EbfC"/>
</dbReference>
<evidence type="ECO:0000313" key="2">
    <source>
        <dbReference type="EMBL" id="RDI46118.1"/>
    </source>
</evidence>
<keyword evidence="2" id="KW-0238">DNA-binding</keyword>
<dbReference type="Pfam" id="PF02575">
    <property type="entry name" value="YbaB_DNA_bd"/>
    <property type="match status" value="1"/>
</dbReference>
<reference evidence="2 3" key="1">
    <citation type="submission" date="2018-07" db="EMBL/GenBank/DDBJ databases">
        <title>Genomic Encyclopedia of Type Strains, Phase IV (KMG-IV): sequencing the most valuable type-strain genomes for metagenomic binning, comparative biology and taxonomic classification.</title>
        <authorList>
            <person name="Goeker M."/>
        </authorList>
    </citation>
    <scope>NUCLEOTIDE SEQUENCE [LARGE SCALE GENOMIC DNA]</scope>
    <source>
        <strain evidence="2 3">DSM 44952</strain>
    </source>
</reference>
<proteinExistence type="predicted"/>
<dbReference type="GO" id="GO:0003677">
    <property type="term" value="F:DNA binding"/>
    <property type="evidence" value="ECO:0007669"/>
    <property type="project" value="UniProtKB-KW"/>
</dbReference>
<name>A0A370GQW7_9NOCA</name>
<dbReference type="OrthoDB" id="4549950at2"/>
<dbReference type="EMBL" id="QQAZ01000012">
    <property type="protein sequence ID" value="RDI46118.1"/>
    <property type="molecule type" value="Genomic_DNA"/>
</dbReference>
<evidence type="ECO:0000313" key="3">
    <source>
        <dbReference type="Proteomes" id="UP000255355"/>
    </source>
</evidence>